<feature type="binding site" evidence="9">
    <location>
        <position position="40"/>
    </location>
    <ligand>
        <name>ATP</name>
        <dbReference type="ChEBI" id="CHEBI:30616"/>
    </ligand>
</feature>
<dbReference type="AlphaFoldDB" id="A0A1A0VSE2"/>
<evidence type="ECO:0000256" key="2">
    <source>
        <dbReference type="ARBA" id="ARBA00022527"/>
    </source>
</evidence>
<dbReference type="Gene3D" id="1.10.510.10">
    <property type="entry name" value="Transferase(Phosphotransferase) domain 1"/>
    <property type="match status" value="1"/>
</dbReference>
<evidence type="ECO:0000256" key="5">
    <source>
        <dbReference type="ARBA" id="ARBA00022777"/>
    </source>
</evidence>
<evidence type="ECO:0000313" key="13">
    <source>
        <dbReference type="EMBL" id="OBB86148.1"/>
    </source>
</evidence>
<dbReference type="Pfam" id="PF00069">
    <property type="entry name" value="Pkinase"/>
    <property type="match status" value="1"/>
</dbReference>
<evidence type="ECO:0000256" key="8">
    <source>
        <dbReference type="ARBA" id="ARBA00048679"/>
    </source>
</evidence>
<dbReference type="FunFam" id="3.30.200.20:FF:000035">
    <property type="entry name" value="Serine/threonine protein kinase Stk1"/>
    <property type="match status" value="1"/>
</dbReference>
<gene>
    <name evidence="13" type="ORF">A5760_05355</name>
</gene>
<dbReference type="PROSITE" id="PS50011">
    <property type="entry name" value="PROTEIN_KINASE_DOM"/>
    <property type="match status" value="1"/>
</dbReference>
<dbReference type="OrthoDB" id="9762169at2"/>
<feature type="region of interest" description="Disordered" evidence="10">
    <location>
        <begin position="338"/>
        <end position="395"/>
    </location>
</feature>
<dbReference type="SUPFAM" id="SSF56112">
    <property type="entry name" value="Protein kinase-like (PK-like)"/>
    <property type="match status" value="1"/>
</dbReference>
<organism evidence="13 14">
    <name type="scientific">Mycobacterium colombiense</name>
    <dbReference type="NCBI Taxonomy" id="339268"/>
    <lineage>
        <taxon>Bacteria</taxon>
        <taxon>Bacillati</taxon>
        <taxon>Actinomycetota</taxon>
        <taxon>Actinomycetes</taxon>
        <taxon>Mycobacteriales</taxon>
        <taxon>Mycobacteriaceae</taxon>
        <taxon>Mycobacterium</taxon>
        <taxon>Mycobacterium avium complex (MAC)</taxon>
    </lineage>
</organism>
<evidence type="ECO:0000256" key="1">
    <source>
        <dbReference type="ARBA" id="ARBA00012513"/>
    </source>
</evidence>
<dbReference type="PANTHER" id="PTHR43289:SF6">
    <property type="entry name" value="SERINE_THREONINE-PROTEIN KINASE NEKL-3"/>
    <property type="match status" value="1"/>
</dbReference>
<keyword evidence="2" id="KW-0723">Serine/threonine-protein kinase</keyword>
<evidence type="ECO:0000256" key="10">
    <source>
        <dbReference type="SAM" id="MobiDB-lite"/>
    </source>
</evidence>
<dbReference type="EMBL" id="LZSX01000032">
    <property type="protein sequence ID" value="OBB86148.1"/>
    <property type="molecule type" value="Genomic_DNA"/>
</dbReference>
<comment type="catalytic activity">
    <reaction evidence="8">
        <text>L-seryl-[protein] + ATP = O-phospho-L-seryl-[protein] + ADP + H(+)</text>
        <dbReference type="Rhea" id="RHEA:17989"/>
        <dbReference type="Rhea" id="RHEA-COMP:9863"/>
        <dbReference type="Rhea" id="RHEA-COMP:11604"/>
        <dbReference type="ChEBI" id="CHEBI:15378"/>
        <dbReference type="ChEBI" id="CHEBI:29999"/>
        <dbReference type="ChEBI" id="CHEBI:30616"/>
        <dbReference type="ChEBI" id="CHEBI:83421"/>
        <dbReference type="ChEBI" id="CHEBI:456216"/>
        <dbReference type="EC" id="2.7.11.1"/>
    </reaction>
</comment>
<keyword evidence="6 9" id="KW-0067">ATP-binding</keyword>
<dbReference type="InterPro" id="IPR000719">
    <property type="entry name" value="Prot_kinase_dom"/>
</dbReference>
<dbReference type="GO" id="GO:0005524">
    <property type="term" value="F:ATP binding"/>
    <property type="evidence" value="ECO:0007669"/>
    <property type="project" value="UniProtKB-UniRule"/>
</dbReference>
<keyword evidence="11" id="KW-0472">Membrane</keyword>
<feature type="transmembrane region" description="Helical" evidence="11">
    <location>
        <begin position="316"/>
        <end position="335"/>
    </location>
</feature>
<dbReference type="SMART" id="SM00220">
    <property type="entry name" value="S_TKc"/>
    <property type="match status" value="1"/>
</dbReference>
<dbReference type="GO" id="GO:0004674">
    <property type="term" value="F:protein serine/threonine kinase activity"/>
    <property type="evidence" value="ECO:0007669"/>
    <property type="project" value="UniProtKB-KW"/>
</dbReference>
<dbReference type="PANTHER" id="PTHR43289">
    <property type="entry name" value="MITOGEN-ACTIVATED PROTEIN KINASE KINASE KINASE 20-RELATED"/>
    <property type="match status" value="1"/>
</dbReference>
<dbReference type="Gene3D" id="3.30.200.20">
    <property type="entry name" value="Phosphorylase Kinase, domain 1"/>
    <property type="match status" value="1"/>
</dbReference>
<accession>A0A1A0VSE2</accession>
<evidence type="ECO:0000256" key="11">
    <source>
        <dbReference type="SAM" id="Phobius"/>
    </source>
</evidence>
<comment type="caution">
    <text evidence="13">The sequence shown here is derived from an EMBL/GenBank/DDBJ whole genome shotgun (WGS) entry which is preliminary data.</text>
</comment>
<evidence type="ECO:0000256" key="3">
    <source>
        <dbReference type="ARBA" id="ARBA00022679"/>
    </source>
</evidence>
<dbReference type="RefSeq" id="WP_064878937.1">
    <property type="nucleotide sequence ID" value="NZ_LZSX01000032.1"/>
</dbReference>
<dbReference type="PROSITE" id="PS00107">
    <property type="entry name" value="PROTEIN_KINASE_ATP"/>
    <property type="match status" value="1"/>
</dbReference>
<keyword evidence="4 9" id="KW-0547">Nucleotide-binding</keyword>
<dbReference type="Proteomes" id="UP000091914">
    <property type="component" value="Unassembled WGS sequence"/>
</dbReference>
<feature type="compositionally biased region" description="Gly residues" evidence="10">
    <location>
        <begin position="381"/>
        <end position="395"/>
    </location>
</feature>
<proteinExistence type="predicted"/>
<keyword evidence="11" id="KW-1133">Transmembrane helix</keyword>
<feature type="compositionally biased region" description="Pro residues" evidence="10">
    <location>
        <begin position="361"/>
        <end position="376"/>
    </location>
</feature>
<dbReference type="InterPro" id="IPR017441">
    <property type="entry name" value="Protein_kinase_ATP_BS"/>
</dbReference>
<reference evidence="13 14" key="1">
    <citation type="submission" date="2016-06" db="EMBL/GenBank/DDBJ databases">
        <authorList>
            <person name="Kjaerup R.B."/>
            <person name="Dalgaard T.S."/>
            <person name="Juul-Madsen H.R."/>
        </authorList>
    </citation>
    <scope>NUCLEOTIDE SEQUENCE [LARGE SCALE GENOMIC DNA]</scope>
    <source>
        <strain evidence="13 14">852002-51834_SCH5396731</strain>
    </source>
</reference>
<sequence>MNTRVLLAGRYEVRGRLGHGGMAEVRDGWDSRLRRPVAIKLLHPAVSAQSGMRNRFDAEAHAAAALNHPNIVAVYDSGEHAGRPFIVMERLPGETLADEVRRGPLSQDRVRAMLDNVLAALAAAHRAKILHRDIKAGNILPAAGGEIMKVADFGIAKTPEATKTLTGHILGTIAYLSPERLAGAPACVEDDLYAVGVVGYEALAGHRPFPQENMAALAGAILHGRPPPLAGLRPDVDPHLIMVIERAMAHDPCRRFGSAEEMRAGLHRVRPAAAAVPLAPPPRAVTKVLEVPVPGSPTNTFVPALVSPTTNRRRKLLSVLAVLAVLILVPLALALDASSSHAPGEPATTSTPAPIPVDNAAPPPSPPPPPSAPPAPVLHGPGKGHGKGNGGGRGD</sequence>
<evidence type="ECO:0000256" key="7">
    <source>
        <dbReference type="ARBA" id="ARBA00047899"/>
    </source>
</evidence>
<evidence type="ECO:0000256" key="4">
    <source>
        <dbReference type="ARBA" id="ARBA00022741"/>
    </source>
</evidence>
<feature type="domain" description="Protein kinase" evidence="12">
    <location>
        <begin position="11"/>
        <end position="270"/>
    </location>
</feature>
<evidence type="ECO:0000256" key="6">
    <source>
        <dbReference type="ARBA" id="ARBA00022840"/>
    </source>
</evidence>
<evidence type="ECO:0000313" key="14">
    <source>
        <dbReference type="Proteomes" id="UP000091914"/>
    </source>
</evidence>
<keyword evidence="11" id="KW-0812">Transmembrane</keyword>
<evidence type="ECO:0000259" key="12">
    <source>
        <dbReference type="PROSITE" id="PS50011"/>
    </source>
</evidence>
<comment type="catalytic activity">
    <reaction evidence="7">
        <text>L-threonyl-[protein] + ATP = O-phospho-L-threonyl-[protein] + ADP + H(+)</text>
        <dbReference type="Rhea" id="RHEA:46608"/>
        <dbReference type="Rhea" id="RHEA-COMP:11060"/>
        <dbReference type="Rhea" id="RHEA-COMP:11605"/>
        <dbReference type="ChEBI" id="CHEBI:15378"/>
        <dbReference type="ChEBI" id="CHEBI:30013"/>
        <dbReference type="ChEBI" id="CHEBI:30616"/>
        <dbReference type="ChEBI" id="CHEBI:61977"/>
        <dbReference type="ChEBI" id="CHEBI:456216"/>
        <dbReference type="EC" id="2.7.11.1"/>
    </reaction>
</comment>
<dbReference type="CDD" id="cd14014">
    <property type="entry name" value="STKc_PknB_like"/>
    <property type="match status" value="1"/>
</dbReference>
<dbReference type="InterPro" id="IPR011009">
    <property type="entry name" value="Kinase-like_dom_sf"/>
</dbReference>
<keyword evidence="3" id="KW-0808">Transferase</keyword>
<evidence type="ECO:0000256" key="9">
    <source>
        <dbReference type="PROSITE-ProRule" id="PRU10141"/>
    </source>
</evidence>
<name>A0A1A0VSE2_9MYCO</name>
<protein>
    <recommendedName>
        <fullName evidence="1">non-specific serine/threonine protein kinase</fullName>
        <ecNumber evidence="1">2.7.11.1</ecNumber>
    </recommendedName>
</protein>
<keyword evidence="5 13" id="KW-0418">Kinase</keyword>
<dbReference type="EC" id="2.7.11.1" evidence="1"/>